<feature type="transmembrane region" description="Helical" evidence="8">
    <location>
        <begin position="53"/>
        <end position="72"/>
    </location>
</feature>
<keyword evidence="4" id="KW-1003">Cell membrane</keyword>
<dbReference type="Proteomes" id="UP000217289">
    <property type="component" value="Chromosome"/>
</dbReference>
<dbReference type="PANTHER" id="PTHR42718:SF9">
    <property type="entry name" value="MAJOR FACILITATOR SUPERFAMILY MULTIDRUG TRANSPORTER MFSC"/>
    <property type="match status" value="1"/>
</dbReference>
<proteinExistence type="inferred from homology"/>
<dbReference type="InterPro" id="IPR004638">
    <property type="entry name" value="EmrB-like"/>
</dbReference>
<dbReference type="KEGG" id="mbd:MEBOL_001511"/>
<comment type="subcellular location">
    <subcellularLocation>
        <location evidence="1">Cell membrane</location>
        <topology evidence="1">Multi-pass membrane protein</topology>
    </subcellularLocation>
</comment>
<dbReference type="InterPro" id="IPR036259">
    <property type="entry name" value="MFS_trans_sf"/>
</dbReference>
<keyword evidence="11" id="KW-1185">Reference proteome</keyword>
<keyword evidence="5 8" id="KW-0812">Transmembrane</keyword>
<evidence type="ECO:0000256" key="7">
    <source>
        <dbReference type="ARBA" id="ARBA00023136"/>
    </source>
</evidence>
<dbReference type="PANTHER" id="PTHR42718">
    <property type="entry name" value="MAJOR FACILITATOR SUPERFAMILY MULTIDRUG TRANSPORTER MFSC"/>
    <property type="match status" value="1"/>
</dbReference>
<feature type="transmembrane region" description="Helical" evidence="8">
    <location>
        <begin position="20"/>
        <end position="41"/>
    </location>
</feature>
<dbReference type="EMBL" id="CP022163">
    <property type="protein sequence ID" value="ATB28066.1"/>
    <property type="molecule type" value="Genomic_DNA"/>
</dbReference>
<feature type="transmembrane region" description="Helical" evidence="8">
    <location>
        <begin position="109"/>
        <end position="131"/>
    </location>
</feature>
<feature type="transmembrane region" description="Helical" evidence="8">
    <location>
        <begin position="336"/>
        <end position="352"/>
    </location>
</feature>
<evidence type="ECO:0000256" key="6">
    <source>
        <dbReference type="ARBA" id="ARBA00022989"/>
    </source>
</evidence>
<sequence length="486" mass="52624">MSQEVSREGTGDIRFWPFMFAIFIGSFVAVMSSSTITIALPEMQRYFGVDLSVIQWTLTGFMLAMGTVAPLTGYLGDRFSAKRLYLGTLLGFAVASLVCGWAWDAYSLIAFRVLQGAFCGAILPVTMTLIYQVLPREKQAMAVSLWSLSAMLAPAFGPTLAGWLITAGNWRWLFFINLPVCLLALAMAARSVPYYRLRTAGSFDAPGLVTVITGSLLLLMTFSKSGAWGWSSPRTLGLFAVGSISLAFFVVRELRTHAPLLDLRVLANGRYLLTLIVSIIITISLYSGTFLMPVFLQHTQGRTALDTGLILLPASLVMALLMPLVGRLYPVLGPRVLMTTGVLLMGGGTYALSDLTPDTSRTYVLVWMVVRNAGISLSTMPSGNAGMEQIPPALSGHASSISNWLRNVFGSFSIAIFTSLLATFGRHEAESLRQQGMTNPAMIERWAFVESINDVYLVATVIVLAALPLCLLVSKNPGLASRPSPS</sequence>
<dbReference type="Pfam" id="PF07690">
    <property type="entry name" value="MFS_1"/>
    <property type="match status" value="1"/>
</dbReference>
<feature type="domain" description="Major facilitator superfamily (MFS) profile" evidence="9">
    <location>
        <begin position="18"/>
        <end position="477"/>
    </location>
</feature>
<evidence type="ECO:0000313" key="11">
    <source>
        <dbReference type="Proteomes" id="UP000217289"/>
    </source>
</evidence>
<organism evidence="10 11">
    <name type="scientific">Melittangium boletus DSM 14713</name>
    <dbReference type="NCBI Taxonomy" id="1294270"/>
    <lineage>
        <taxon>Bacteria</taxon>
        <taxon>Pseudomonadati</taxon>
        <taxon>Myxococcota</taxon>
        <taxon>Myxococcia</taxon>
        <taxon>Myxococcales</taxon>
        <taxon>Cystobacterineae</taxon>
        <taxon>Archangiaceae</taxon>
        <taxon>Melittangium</taxon>
    </lineage>
</organism>
<protein>
    <recommendedName>
        <fullName evidence="9">Major facilitator superfamily (MFS) profile domain-containing protein</fullName>
    </recommendedName>
</protein>
<dbReference type="GO" id="GO:0005886">
    <property type="term" value="C:plasma membrane"/>
    <property type="evidence" value="ECO:0007669"/>
    <property type="project" value="UniProtKB-SubCell"/>
</dbReference>
<dbReference type="InterPro" id="IPR011701">
    <property type="entry name" value="MFS"/>
</dbReference>
<dbReference type="SUPFAM" id="SSF103473">
    <property type="entry name" value="MFS general substrate transporter"/>
    <property type="match status" value="1"/>
</dbReference>
<feature type="transmembrane region" description="Helical" evidence="8">
    <location>
        <begin position="455"/>
        <end position="474"/>
    </location>
</feature>
<comment type="similarity">
    <text evidence="2">Belongs to the major facilitator superfamily. EmrB family.</text>
</comment>
<feature type="transmembrane region" description="Helical" evidence="8">
    <location>
        <begin position="172"/>
        <end position="189"/>
    </location>
</feature>
<keyword evidence="3" id="KW-0813">Transport</keyword>
<keyword evidence="7 8" id="KW-0472">Membrane</keyword>
<dbReference type="CDD" id="cd17503">
    <property type="entry name" value="MFS_LmrB_MDR_like"/>
    <property type="match status" value="1"/>
</dbReference>
<evidence type="ECO:0000256" key="5">
    <source>
        <dbReference type="ARBA" id="ARBA00022692"/>
    </source>
</evidence>
<dbReference type="OrthoDB" id="9807274at2"/>
<dbReference type="Gene3D" id="1.20.1250.20">
    <property type="entry name" value="MFS general substrate transporter like domains"/>
    <property type="match status" value="1"/>
</dbReference>
<dbReference type="AlphaFoldDB" id="A0A250IAR6"/>
<evidence type="ECO:0000256" key="8">
    <source>
        <dbReference type="SAM" id="Phobius"/>
    </source>
</evidence>
<dbReference type="NCBIfam" id="TIGR00711">
    <property type="entry name" value="efflux_EmrB"/>
    <property type="match status" value="1"/>
</dbReference>
<feature type="transmembrane region" description="Helical" evidence="8">
    <location>
        <begin position="84"/>
        <end position="103"/>
    </location>
</feature>
<evidence type="ECO:0000256" key="1">
    <source>
        <dbReference type="ARBA" id="ARBA00004651"/>
    </source>
</evidence>
<feature type="transmembrane region" description="Helical" evidence="8">
    <location>
        <begin position="201"/>
        <end position="222"/>
    </location>
</feature>
<feature type="transmembrane region" description="Helical" evidence="8">
    <location>
        <begin position="143"/>
        <end position="166"/>
    </location>
</feature>
<evidence type="ECO:0000256" key="3">
    <source>
        <dbReference type="ARBA" id="ARBA00022448"/>
    </source>
</evidence>
<feature type="transmembrane region" description="Helical" evidence="8">
    <location>
        <begin position="234"/>
        <end position="251"/>
    </location>
</feature>
<dbReference type="GO" id="GO:0022857">
    <property type="term" value="F:transmembrane transporter activity"/>
    <property type="evidence" value="ECO:0007669"/>
    <property type="project" value="InterPro"/>
</dbReference>
<dbReference type="Gene3D" id="1.20.1720.10">
    <property type="entry name" value="Multidrug resistance protein D"/>
    <property type="match status" value="1"/>
</dbReference>
<keyword evidence="6 8" id="KW-1133">Transmembrane helix</keyword>
<accession>A0A250IAR6</accession>
<evidence type="ECO:0000259" key="9">
    <source>
        <dbReference type="PROSITE" id="PS50850"/>
    </source>
</evidence>
<feature type="transmembrane region" description="Helical" evidence="8">
    <location>
        <begin position="272"/>
        <end position="296"/>
    </location>
</feature>
<evidence type="ECO:0000313" key="10">
    <source>
        <dbReference type="EMBL" id="ATB28066.1"/>
    </source>
</evidence>
<name>A0A250IAR6_9BACT</name>
<feature type="transmembrane region" description="Helical" evidence="8">
    <location>
        <begin position="404"/>
        <end position="424"/>
    </location>
</feature>
<dbReference type="PROSITE" id="PS50850">
    <property type="entry name" value="MFS"/>
    <property type="match status" value="1"/>
</dbReference>
<feature type="transmembrane region" description="Helical" evidence="8">
    <location>
        <begin position="308"/>
        <end position="329"/>
    </location>
</feature>
<gene>
    <name evidence="10" type="ORF">MEBOL_001511</name>
</gene>
<evidence type="ECO:0000256" key="4">
    <source>
        <dbReference type="ARBA" id="ARBA00022475"/>
    </source>
</evidence>
<evidence type="ECO:0000256" key="2">
    <source>
        <dbReference type="ARBA" id="ARBA00008537"/>
    </source>
</evidence>
<dbReference type="InterPro" id="IPR020846">
    <property type="entry name" value="MFS_dom"/>
</dbReference>
<reference evidence="10 11" key="1">
    <citation type="submission" date="2017-06" db="EMBL/GenBank/DDBJ databases">
        <authorList>
            <person name="Kim H.J."/>
            <person name="Triplett B.A."/>
        </authorList>
    </citation>
    <scope>NUCLEOTIDE SEQUENCE [LARGE SCALE GENOMIC DNA]</scope>
    <source>
        <strain evidence="10 11">DSM 14713</strain>
    </source>
</reference>